<dbReference type="Proteomes" id="UP000035880">
    <property type="component" value="Chromosome 2R"/>
</dbReference>
<reference evidence="2" key="2">
    <citation type="submission" date="2014-06" db="EMBL/GenBank/DDBJ databases">
        <authorList>
            <person name="Hu T."/>
            <person name="Eisen M.B."/>
            <person name="Thornton K.R."/>
            <person name="Andolfatto P."/>
        </authorList>
    </citation>
    <scope>NUCLEOTIDE SEQUENCE</scope>
    <source>
        <strain evidence="2">W501</strain>
    </source>
</reference>
<feature type="compositionally biased region" description="Polar residues" evidence="1">
    <location>
        <begin position="113"/>
        <end position="125"/>
    </location>
</feature>
<evidence type="ECO:0000256" key="1">
    <source>
        <dbReference type="SAM" id="MobiDB-lite"/>
    </source>
</evidence>
<feature type="region of interest" description="Disordered" evidence="1">
    <location>
        <begin position="16"/>
        <end position="35"/>
    </location>
</feature>
<dbReference type="Bgee" id="FBgn0270350">
    <property type="expression patterns" value="Expressed in male reproductive system and 2 other cell types or tissues"/>
</dbReference>
<reference evidence="2" key="1">
    <citation type="journal article" date="2013" name="Genome Res.">
        <title>A second-generation assembly of the Drosophila simulans genome provides new insights into patterns of lineage-specific divergence.</title>
        <authorList>
            <person name="Hu T.T."/>
            <person name="Eisen M.B."/>
            <person name="Thornton K.R."/>
            <person name="Andolfatto P."/>
        </authorList>
    </citation>
    <scope>NUCLEOTIDE SEQUENCE [LARGE SCALE GENOMIC DNA]</scope>
    <source>
        <strain evidence="2">W501</strain>
    </source>
</reference>
<dbReference type="EMBL" id="CM002911">
    <property type="protein sequence ID" value="KMY94519.1"/>
    <property type="molecule type" value="Genomic_DNA"/>
</dbReference>
<accession>A0A0J9RG62</accession>
<name>A0A0J9RG62_DROSI</name>
<organism evidence="2">
    <name type="scientific">Drosophila simulans</name>
    <name type="common">Fruit fly</name>
    <dbReference type="NCBI Taxonomy" id="7240"/>
    <lineage>
        <taxon>Eukaryota</taxon>
        <taxon>Metazoa</taxon>
        <taxon>Ecdysozoa</taxon>
        <taxon>Arthropoda</taxon>
        <taxon>Hexapoda</taxon>
        <taxon>Insecta</taxon>
        <taxon>Pterygota</taxon>
        <taxon>Neoptera</taxon>
        <taxon>Endopterygota</taxon>
        <taxon>Diptera</taxon>
        <taxon>Brachycera</taxon>
        <taxon>Muscomorpha</taxon>
        <taxon>Ephydroidea</taxon>
        <taxon>Drosophilidae</taxon>
        <taxon>Drosophila</taxon>
        <taxon>Sophophora</taxon>
    </lineage>
</organism>
<evidence type="ECO:0000313" key="2">
    <source>
        <dbReference type="EMBL" id="KMY94519.1"/>
    </source>
</evidence>
<feature type="region of interest" description="Disordered" evidence="1">
    <location>
        <begin position="93"/>
        <end position="133"/>
    </location>
</feature>
<gene>
    <name evidence="2" type="primary">Dsim\GD29060</name>
    <name evidence="2" type="ORF">Dsimw501_GD29060</name>
</gene>
<dbReference type="AlphaFoldDB" id="A0A0J9RG62"/>
<reference evidence="2" key="3">
    <citation type="submission" date="2015-04" db="EMBL/GenBank/DDBJ databases">
        <authorList>
            <consortium name="FlyBase"/>
        </authorList>
    </citation>
    <scope>NUCLEOTIDE SEQUENCE</scope>
    <source>
        <strain evidence="2">W501</strain>
    </source>
</reference>
<proteinExistence type="predicted"/>
<dbReference type="KEGG" id="dsi:Dsimw501_GD29060"/>
<dbReference type="OrthoDB" id="7853546at2759"/>
<protein>
    <submittedName>
        <fullName evidence="2">Uncharacterized protein</fullName>
    </submittedName>
</protein>
<sequence length="133" mass="15430">MARRKNKKQMLIEMLTRPQNVDPSKSLENQKNPDLKQKTMVAAAAAKGNNLPRPLKRDIIRKICRLPPETCNQKTKAQVMYYNSNYGRVKKANLSRTDFHEPTCPKTRRSTKANENQKFSTASRQRTQKKKTK</sequence>
<feature type="compositionally biased region" description="Polar residues" evidence="1">
    <location>
        <begin position="17"/>
        <end position="30"/>
    </location>
</feature>